<comment type="caution">
    <text evidence="3">The sequence shown here is derived from an EMBL/GenBank/DDBJ whole genome shotgun (WGS) entry which is preliminary data.</text>
</comment>
<dbReference type="InterPro" id="IPR005835">
    <property type="entry name" value="NTP_transferase_dom"/>
</dbReference>
<dbReference type="SUPFAM" id="SSF54631">
    <property type="entry name" value="CBS-domain pair"/>
    <property type="match status" value="1"/>
</dbReference>
<dbReference type="Pfam" id="PF00483">
    <property type="entry name" value="NTP_transferase"/>
    <property type="match status" value="1"/>
</dbReference>
<dbReference type="InterPro" id="IPR029044">
    <property type="entry name" value="Nucleotide-diphossugar_trans"/>
</dbReference>
<dbReference type="InterPro" id="IPR000644">
    <property type="entry name" value="CBS_dom"/>
</dbReference>
<dbReference type="Gene3D" id="3.10.580.10">
    <property type="entry name" value="CBS-domain"/>
    <property type="match status" value="1"/>
</dbReference>
<feature type="domain" description="CBS" evidence="2">
    <location>
        <begin position="68"/>
        <end position="127"/>
    </location>
</feature>
<sequence>MDKTKLRSLLISPDTTLKMAMQKLNETAEKILFVTDDNRRLLGTITDGDIRRGIISSVEFNDYVEKIMRKSFSSVLFNQVDKEEAIKYLMAEKKIEQIPVLDDEGIIIDVVLWTDIIRGQKPSEKKQDQSNSVVIMAGGKGTRLDPFTKILPKPLIPIGNKPVIELIMDSFYKYGFHKFIYTLNYKKEYIKLFLKENSFPYIIDWVEEDEFLGTAGSLSLLKDKVDDTFFIINCDSIINVNFEDILKWHKEHKAAITIIGCHNEFKIPFGVLELSHGRCSRILEKPVHDVIINTGIYVMEPHVISYIKQGEKVDMNQLIDLVAKKEKVTVYPIYSGWFDIGQWQEYRKSVEKLGALEDV</sequence>
<evidence type="ECO:0000259" key="2">
    <source>
        <dbReference type="PROSITE" id="PS51371"/>
    </source>
</evidence>
<dbReference type="EMBL" id="MGDE01000071">
    <property type="protein sequence ID" value="OGL46807.1"/>
    <property type="molecule type" value="Genomic_DNA"/>
</dbReference>
<dbReference type="InterPro" id="IPR050486">
    <property type="entry name" value="Mannose-1P_guanyltransferase"/>
</dbReference>
<proteinExistence type="predicted"/>
<dbReference type="Pfam" id="PF00571">
    <property type="entry name" value="CBS"/>
    <property type="match status" value="2"/>
</dbReference>
<evidence type="ECO:0000313" key="4">
    <source>
        <dbReference type="Proteomes" id="UP000178797"/>
    </source>
</evidence>
<dbReference type="CDD" id="cd06426">
    <property type="entry name" value="NTP_transferase_like_2"/>
    <property type="match status" value="1"/>
</dbReference>
<reference evidence="3 4" key="1">
    <citation type="journal article" date="2016" name="Nat. Commun.">
        <title>Thousands of microbial genomes shed light on interconnected biogeochemical processes in an aquifer system.</title>
        <authorList>
            <person name="Anantharaman K."/>
            <person name="Brown C.T."/>
            <person name="Hug L.A."/>
            <person name="Sharon I."/>
            <person name="Castelle C.J."/>
            <person name="Probst A.J."/>
            <person name="Thomas B.C."/>
            <person name="Singh A."/>
            <person name="Wilkins M.J."/>
            <person name="Karaoz U."/>
            <person name="Brodie E.L."/>
            <person name="Williams K.H."/>
            <person name="Hubbard S.S."/>
            <person name="Banfield J.F."/>
        </authorList>
    </citation>
    <scope>NUCLEOTIDE SEQUENCE [LARGE SCALE GENOMIC DNA]</scope>
</reference>
<evidence type="ECO:0000256" key="1">
    <source>
        <dbReference type="PROSITE-ProRule" id="PRU00703"/>
    </source>
</evidence>
<dbReference type="InterPro" id="IPR046342">
    <property type="entry name" value="CBS_dom_sf"/>
</dbReference>
<keyword evidence="1" id="KW-0129">CBS domain</keyword>
<dbReference type="AlphaFoldDB" id="A0A1F7S128"/>
<dbReference type="PROSITE" id="PS51371">
    <property type="entry name" value="CBS"/>
    <property type="match status" value="2"/>
</dbReference>
<feature type="domain" description="CBS" evidence="2">
    <location>
        <begin position="1"/>
        <end position="60"/>
    </location>
</feature>
<gene>
    <name evidence="3" type="ORF">A2W05_05400</name>
</gene>
<protein>
    <recommendedName>
        <fullName evidence="2">CBS domain-containing protein</fullName>
    </recommendedName>
</protein>
<dbReference type="SUPFAM" id="SSF53448">
    <property type="entry name" value="Nucleotide-diphospho-sugar transferases"/>
    <property type="match status" value="1"/>
</dbReference>
<dbReference type="Gene3D" id="3.90.550.10">
    <property type="entry name" value="Spore Coat Polysaccharide Biosynthesis Protein SpsA, Chain A"/>
    <property type="match status" value="1"/>
</dbReference>
<evidence type="ECO:0000313" key="3">
    <source>
        <dbReference type="EMBL" id="OGL46807.1"/>
    </source>
</evidence>
<dbReference type="Proteomes" id="UP000178797">
    <property type="component" value="Unassembled WGS sequence"/>
</dbReference>
<organism evidence="3 4">
    <name type="scientific">Candidatus Schekmanbacteria bacterium RBG_16_38_10</name>
    <dbReference type="NCBI Taxonomy" id="1817879"/>
    <lineage>
        <taxon>Bacteria</taxon>
        <taxon>Candidatus Schekmaniibacteriota</taxon>
    </lineage>
</organism>
<name>A0A1F7S128_9BACT</name>
<dbReference type="PANTHER" id="PTHR22572">
    <property type="entry name" value="SUGAR-1-PHOSPHATE GUANYL TRANSFERASE"/>
    <property type="match status" value="1"/>
</dbReference>
<accession>A0A1F7S128</accession>